<evidence type="ECO:0000313" key="4">
    <source>
        <dbReference type="Proteomes" id="UP001153737"/>
    </source>
</evidence>
<keyword evidence="2" id="KW-0732">Signal</keyword>
<feature type="transmembrane region" description="Helical" evidence="1">
    <location>
        <begin position="267"/>
        <end position="291"/>
    </location>
</feature>
<gene>
    <name evidence="3" type="ORF">PHAECO_LOCUS5065</name>
</gene>
<reference evidence="3" key="1">
    <citation type="submission" date="2022-01" db="EMBL/GenBank/DDBJ databases">
        <authorList>
            <person name="King R."/>
        </authorList>
    </citation>
    <scope>NUCLEOTIDE SEQUENCE</scope>
</reference>
<dbReference type="Pfam" id="PF07898">
    <property type="entry name" value="DUF1676"/>
    <property type="match status" value="1"/>
</dbReference>
<dbReference type="EMBL" id="OU896721">
    <property type="protein sequence ID" value="CAG9817471.1"/>
    <property type="molecule type" value="Genomic_DNA"/>
</dbReference>
<keyword evidence="4" id="KW-1185">Reference proteome</keyword>
<proteinExistence type="predicted"/>
<name>A0A9N9SFA8_PHACE</name>
<keyword evidence="1" id="KW-0472">Membrane</keyword>
<keyword evidence="1" id="KW-1133">Transmembrane helix</keyword>
<accession>A0A9N9SFA8</accession>
<dbReference type="Proteomes" id="UP001153737">
    <property type="component" value="Chromosome 15"/>
</dbReference>
<dbReference type="OrthoDB" id="6630571at2759"/>
<protein>
    <submittedName>
        <fullName evidence="3">Uncharacterized protein</fullName>
    </submittedName>
</protein>
<evidence type="ECO:0000313" key="3">
    <source>
        <dbReference type="EMBL" id="CAG9817471.1"/>
    </source>
</evidence>
<dbReference type="AlphaFoldDB" id="A0A9N9SFA8"/>
<keyword evidence="1" id="KW-0812">Transmembrane</keyword>
<reference evidence="3" key="2">
    <citation type="submission" date="2022-10" db="EMBL/GenBank/DDBJ databases">
        <authorList>
            <consortium name="ENA_rothamsted_submissions"/>
            <consortium name="culmorum"/>
            <person name="King R."/>
        </authorList>
    </citation>
    <scope>NUCLEOTIDE SEQUENCE</scope>
</reference>
<evidence type="ECO:0000256" key="2">
    <source>
        <dbReference type="SAM" id="SignalP"/>
    </source>
</evidence>
<sequence length="359" mass="38800">MDLKVVCVVAAGCFLFGLAHASPMIDDTKGHINSVHQEKPTIEESLSKKLNAKCSQQDISSCLMLKLVTYFNKLMKKSNLEFGDVEITQTSTETIQIENSRSLNDIEKMSEEQQLTEVLADKALHFLRTRSLKWKGDASLINSCSSAISTIVPPLAVPAGLTRRVEASHPFVVTLETCRTSLFKDLFIQRSARLWNTLSWEALDEADVIISGNSGKDGALNLGLSLKPTKDVEEGRKKKNRGGSGMTGIIAAAVMKIGLIKALAFKALVLLVGKALLVSKLALVLAVVIGLKKLLSQEKHVTYEVVAHPHHEHHDHHSDHSGGGFDAHGSVGVGGGGWGRTFDAQAAQNLAYSAHIPAN</sequence>
<dbReference type="GO" id="GO:0016020">
    <property type="term" value="C:membrane"/>
    <property type="evidence" value="ECO:0007669"/>
    <property type="project" value="TreeGrafter"/>
</dbReference>
<organism evidence="3 4">
    <name type="scientific">Phaedon cochleariae</name>
    <name type="common">Mustard beetle</name>
    <dbReference type="NCBI Taxonomy" id="80249"/>
    <lineage>
        <taxon>Eukaryota</taxon>
        <taxon>Metazoa</taxon>
        <taxon>Ecdysozoa</taxon>
        <taxon>Arthropoda</taxon>
        <taxon>Hexapoda</taxon>
        <taxon>Insecta</taxon>
        <taxon>Pterygota</taxon>
        <taxon>Neoptera</taxon>
        <taxon>Endopterygota</taxon>
        <taxon>Coleoptera</taxon>
        <taxon>Polyphaga</taxon>
        <taxon>Cucujiformia</taxon>
        <taxon>Chrysomeloidea</taxon>
        <taxon>Chrysomelidae</taxon>
        <taxon>Chrysomelinae</taxon>
        <taxon>Chrysomelini</taxon>
        <taxon>Phaedon</taxon>
    </lineage>
</organism>
<feature type="chain" id="PRO_5040320365" evidence="2">
    <location>
        <begin position="22"/>
        <end position="359"/>
    </location>
</feature>
<dbReference type="PANTHER" id="PTHR21879">
    <property type="entry name" value="FI03362P-RELATED-RELATED"/>
    <property type="match status" value="1"/>
</dbReference>
<dbReference type="PANTHER" id="PTHR21879:SF3">
    <property type="entry name" value="FI03378P"/>
    <property type="match status" value="1"/>
</dbReference>
<evidence type="ECO:0000256" key="1">
    <source>
        <dbReference type="SAM" id="Phobius"/>
    </source>
</evidence>
<dbReference type="InterPro" id="IPR012464">
    <property type="entry name" value="DUF1676"/>
</dbReference>
<feature type="signal peptide" evidence="2">
    <location>
        <begin position="1"/>
        <end position="21"/>
    </location>
</feature>